<accession>A0A0D9YE01</accession>
<reference evidence="2" key="3">
    <citation type="submission" date="2018-05" db="EMBL/GenBank/DDBJ databases">
        <title>OgluRS3 (Oryza glumaepatula Reference Sequence Version 3).</title>
        <authorList>
            <person name="Zhang J."/>
            <person name="Kudrna D."/>
            <person name="Lee S."/>
            <person name="Talag J."/>
            <person name="Welchert J."/>
            <person name="Wing R.A."/>
        </authorList>
    </citation>
    <scope>NUCLEOTIDE SEQUENCE [LARGE SCALE GENOMIC DNA]</scope>
</reference>
<sequence>MPRSGAVEDHAAVEENLRCRRRQDPLRVAGVRVGDHLQAHLPAASSTKPAPKPHPGQPPHPTPMLTPSYGRPSPYHSPARN</sequence>
<evidence type="ECO:0000256" key="1">
    <source>
        <dbReference type="SAM" id="MobiDB-lite"/>
    </source>
</evidence>
<feature type="compositionally biased region" description="Pro residues" evidence="1">
    <location>
        <begin position="50"/>
        <end position="64"/>
    </location>
</feature>
<dbReference type="Gramene" id="OGLUM01G32550.1">
    <property type="protein sequence ID" value="OGLUM01G32550.1"/>
    <property type="gene ID" value="OGLUM01G32550"/>
</dbReference>
<evidence type="ECO:0000313" key="2">
    <source>
        <dbReference type="EnsemblPlants" id="OGLUM01G32550.1"/>
    </source>
</evidence>
<dbReference type="HOGENOM" id="CLU_2578113_0_0_1"/>
<dbReference type="EnsemblPlants" id="OGLUM01G32550.1">
    <property type="protein sequence ID" value="OGLUM01G32550.1"/>
    <property type="gene ID" value="OGLUM01G32550"/>
</dbReference>
<dbReference type="AlphaFoldDB" id="A0A0D9YE01"/>
<reference evidence="2" key="1">
    <citation type="submission" date="2013-08" db="EMBL/GenBank/DDBJ databases">
        <title>Oryza genome evolution.</title>
        <authorList>
            <person name="Wing R.A."/>
            <person name="Panaud O."/>
            <person name="Oliveira A.C."/>
        </authorList>
    </citation>
    <scope>NUCLEOTIDE SEQUENCE</scope>
</reference>
<evidence type="ECO:0000313" key="3">
    <source>
        <dbReference type="Proteomes" id="UP000026961"/>
    </source>
</evidence>
<proteinExistence type="predicted"/>
<keyword evidence="3" id="KW-1185">Reference proteome</keyword>
<name>A0A0D9YE01_9ORYZ</name>
<reference evidence="2" key="2">
    <citation type="submission" date="2015-04" db="UniProtKB">
        <authorList>
            <consortium name="EnsemblPlants"/>
        </authorList>
    </citation>
    <scope>IDENTIFICATION</scope>
</reference>
<protein>
    <submittedName>
        <fullName evidence="2">Uncharacterized protein</fullName>
    </submittedName>
</protein>
<organism evidence="2">
    <name type="scientific">Oryza glumipatula</name>
    <dbReference type="NCBI Taxonomy" id="40148"/>
    <lineage>
        <taxon>Eukaryota</taxon>
        <taxon>Viridiplantae</taxon>
        <taxon>Streptophyta</taxon>
        <taxon>Embryophyta</taxon>
        <taxon>Tracheophyta</taxon>
        <taxon>Spermatophyta</taxon>
        <taxon>Magnoliopsida</taxon>
        <taxon>Liliopsida</taxon>
        <taxon>Poales</taxon>
        <taxon>Poaceae</taxon>
        <taxon>BOP clade</taxon>
        <taxon>Oryzoideae</taxon>
        <taxon>Oryzeae</taxon>
        <taxon>Oryzinae</taxon>
        <taxon>Oryza</taxon>
    </lineage>
</organism>
<dbReference type="Proteomes" id="UP000026961">
    <property type="component" value="Chromosome 1"/>
</dbReference>
<feature type="region of interest" description="Disordered" evidence="1">
    <location>
        <begin position="34"/>
        <end position="81"/>
    </location>
</feature>